<evidence type="ECO:0000313" key="8">
    <source>
        <dbReference type="Proteomes" id="UP001652741"/>
    </source>
</evidence>
<proteinExistence type="inferred from homology"/>
<protein>
    <recommendedName>
        <fullName evidence="6">Transporter</fullName>
    </recommendedName>
</protein>
<feature type="transmembrane region" description="Helical" evidence="7">
    <location>
        <begin position="258"/>
        <end position="279"/>
    </location>
</feature>
<dbReference type="GeneID" id="100196793"/>
<keyword evidence="6" id="KW-0769">Symport</keyword>
<evidence type="ECO:0000256" key="7">
    <source>
        <dbReference type="SAM" id="Phobius"/>
    </source>
</evidence>
<comment type="similarity">
    <text evidence="6">Belongs to the sodium:neurotransmitter symporter (SNF) (TC 2.A.22) family.</text>
</comment>
<dbReference type="PANTHER" id="PTHR11616">
    <property type="entry name" value="SODIUM/CHLORIDE DEPENDENT TRANSPORTER"/>
    <property type="match status" value="1"/>
</dbReference>
<dbReference type="PRINTS" id="PR00176">
    <property type="entry name" value="NANEUSMPORT"/>
</dbReference>
<evidence type="ECO:0000256" key="1">
    <source>
        <dbReference type="ARBA" id="ARBA00004141"/>
    </source>
</evidence>
<feature type="transmembrane region" description="Helical" evidence="7">
    <location>
        <begin position="68"/>
        <end position="88"/>
    </location>
</feature>
<keyword evidence="2 6" id="KW-0813">Transport</keyword>
<evidence type="ECO:0000256" key="5">
    <source>
        <dbReference type="ARBA" id="ARBA00023136"/>
    </source>
</evidence>
<dbReference type="RefSeq" id="XP_045549588.1">
    <property type="nucleotide sequence ID" value="XM_045693632.1"/>
</dbReference>
<evidence type="ECO:0000256" key="6">
    <source>
        <dbReference type="RuleBase" id="RU003732"/>
    </source>
</evidence>
<accession>A0ABM3CSR3</accession>
<dbReference type="InterPro" id="IPR000175">
    <property type="entry name" value="Na/ntran_symport"/>
</dbReference>
<feature type="transmembrane region" description="Helical" evidence="7">
    <location>
        <begin position="39"/>
        <end position="56"/>
    </location>
</feature>
<dbReference type="PROSITE" id="PS50267">
    <property type="entry name" value="NA_NEUROTRAN_SYMP_3"/>
    <property type="match status" value="1"/>
</dbReference>
<evidence type="ECO:0000256" key="2">
    <source>
        <dbReference type="ARBA" id="ARBA00022448"/>
    </source>
</evidence>
<keyword evidence="8" id="KW-1185">Reference proteome</keyword>
<dbReference type="PROSITE" id="PS00610">
    <property type="entry name" value="NA_NEUROTRAN_SYMP_1"/>
    <property type="match status" value="1"/>
</dbReference>
<dbReference type="InterPro" id="IPR037272">
    <property type="entry name" value="SNS_sf"/>
</dbReference>
<dbReference type="NCBIfam" id="NF037979">
    <property type="entry name" value="Na_transp"/>
    <property type="match status" value="1"/>
</dbReference>
<feature type="transmembrane region" description="Helical" evidence="7">
    <location>
        <begin position="225"/>
        <end position="246"/>
    </location>
</feature>
<evidence type="ECO:0000256" key="4">
    <source>
        <dbReference type="ARBA" id="ARBA00022989"/>
    </source>
</evidence>
<evidence type="ECO:0000256" key="3">
    <source>
        <dbReference type="ARBA" id="ARBA00022692"/>
    </source>
</evidence>
<feature type="transmembrane region" description="Helical" evidence="7">
    <location>
        <begin position="369"/>
        <end position="390"/>
    </location>
</feature>
<feature type="transmembrane region" description="Helical" evidence="7">
    <location>
        <begin position="534"/>
        <end position="557"/>
    </location>
</feature>
<feature type="transmembrane region" description="Helical" evidence="7">
    <location>
        <begin position="442"/>
        <end position="465"/>
    </location>
</feature>
<feature type="transmembrane region" description="Helical" evidence="7">
    <location>
        <begin position="486"/>
        <end position="505"/>
    </location>
</feature>
<keyword evidence="5 7" id="KW-0472">Membrane</keyword>
<keyword evidence="3 6" id="KW-0812">Transmembrane</keyword>
<feature type="transmembrane region" description="Helical" evidence="7">
    <location>
        <begin position="176"/>
        <end position="196"/>
    </location>
</feature>
<dbReference type="Pfam" id="PF00209">
    <property type="entry name" value="SNF"/>
    <property type="match status" value="2"/>
</dbReference>
<sequence length="589" mass="65687">MRFPKLPNPGLDDRIPSHQELERMEKEEAGDRPKWDNKTQYMLTCVGFCVGLGNVWRFPYLCQSHGGGAFMIPFLILLVLEGIPLLHLEFAIGQRLRSGSVGVWTAINPYLTGVGLVSECARSSPVDYFWYRDTLNTSTSIGDSGGLQWWMVLCLLCAWLLLYVCCLRGIETTGKAVYITSTLPYVVLTIFLIRGLTLKGSLDGIKFLFTPDLNELMNPSTWLDAGAQVFYSFSLAFGGLISFSSYNSVHNNCEQDAVIISIINGFTSVYAATVIYSIIGFRATERFDDCLEGNILALLNAVNLPEGNITEGNYAESLQNLNGTFPEIIQSLDLKTCDLQTFLSQGVEGTGLAFIVFTEAITKMPVSPLWSILFFIMLFCLGLSTMFGSIEGTVVPLQDLNIFPKWWPKEAITGIVCLVSFIIALIFAQSSGNYWLALFDSFAGSIPLLVIAFCEMIAVVYIYGIDRFNKDIEFMIGHKPNLFWQVTWRFVSPLIVLVIFVFYFVTKVSSNVTYIAWNPSSDDFPTLEVLEYPAWIYVIIFILAGIPSLVVPGTALFKLIQRCCCDKNVYGAEVDTVSAKVQMFTTKMS</sequence>
<dbReference type="SUPFAM" id="SSF161070">
    <property type="entry name" value="SNF-like"/>
    <property type="match status" value="1"/>
</dbReference>
<evidence type="ECO:0000313" key="9">
    <source>
        <dbReference type="RefSeq" id="XP_045549588.1"/>
    </source>
</evidence>
<keyword evidence="4 7" id="KW-1133">Transmembrane helix</keyword>
<dbReference type="Proteomes" id="UP001652741">
    <property type="component" value="Chromosome ssa14"/>
</dbReference>
<comment type="subcellular location">
    <subcellularLocation>
        <location evidence="1">Membrane</location>
        <topology evidence="1">Multi-pass membrane protein</topology>
    </subcellularLocation>
</comment>
<feature type="transmembrane region" description="Helical" evidence="7">
    <location>
        <begin position="147"/>
        <end position="164"/>
    </location>
</feature>
<organism evidence="8 9">
    <name type="scientific">Salmo salar</name>
    <name type="common">Atlantic salmon</name>
    <dbReference type="NCBI Taxonomy" id="8030"/>
    <lineage>
        <taxon>Eukaryota</taxon>
        <taxon>Metazoa</taxon>
        <taxon>Chordata</taxon>
        <taxon>Craniata</taxon>
        <taxon>Vertebrata</taxon>
        <taxon>Euteleostomi</taxon>
        <taxon>Actinopterygii</taxon>
        <taxon>Neopterygii</taxon>
        <taxon>Teleostei</taxon>
        <taxon>Protacanthopterygii</taxon>
        <taxon>Salmoniformes</taxon>
        <taxon>Salmonidae</taxon>
        <taxon>Salmoninae</taxon>
        <taxon>Salmo</taxon>
    </lineage>
</organism>
<feature type="transmembrane region" description="Helical" evidence="7">
    <location>
        <begin position="411"/>
        <end position="430"/>
    </location>
</feature>
<gene>
    <name evidence="9" type="primary">slc6a19</name>
    <name evidence="9" type="synonym">s6a19</name>
</gene>
<dbReference type="PANTHER" id="PTHR11616:SF125">
    <property type="entry name" value="SODIUM-DEPENDENT NEUTRAL AMINO ACID TRANSPORTER B(0)AT1"/>
    <property type="match status" value="1"/>
</dbReference>
<reference evidence="9" key="1">
    <citation type="submission" date="2025-08" db="UniProtKB">
        <authorList>
            <consortium name="RefSeq"/>
        </authorList>
    </citation>
    <scope>IDENTIFICATION</scope>
</reference>
<name>A0ABM3CSR3_SALSA</name>